<name>A0AAD5JQY7_9FUNG</name>
<reference evidence="1" key="2">
    <citation type="submission" date="2023-02" db="EMBL/GenBank/DDBJ databases">
        <authorList>
            <consortium name="DOE Joint Genome Institute"/>
            <person name="Mondo S.J."/>
            <person name="Chang Y."/>
            <person name="Wang Y."/>
            <person name="Ahrendt S."/>
            <person name="Andreopoulos W."/>
            <person name="Barry K."/>
            <person name="Beard J."/>
            <person name="Benny G.L."/>
            <person name="Blankenship S."/>
            <person name="Bonito G."/>
            <person name="Cuomo C."/>
            <person name="Desiro A."/>
            <person name="Gervers K.A."/>
            <person name="Hundley H."/>
            <person name="Kuo A."/>
            <person name="LaButti K."/>
            <person name="Lang B.F."/>
            <person name="Lipzen A."/>
            <person name="O'Donnell K."/>
            <person name="Pangilinan J."/>
            <person name="Reynolds N."/>
            <person name="Sandor L."/>
            <person name="Smith M.W."/>
            <person name="Tsang A."/>
            <person name="Grigoriev I.V."/>
            <person name="Stajich J.E."/>
            <person name="Spatafora J.W."/>
        </authorList>
    </citation>
    <scope>NUCLEOTIDE SEQUENCE</scope>
    <source>
        <strain evidence="1">RSA 2281</strain>
    </source>
</reference>
<gene>
    <name evidence="1" type="ORF">BDA99DRAFT_207671</name>
</gene>
<organism evidence="1 2">
    <name type="scientific">Phascolomyces articulosus</name>
    <dbReference type="NCBI Taxonomy" id="60185"/>
    <lineage>
        <taxon>Eukaryota</taxon>
        <taxon>Fungi</taxon>
        <taxon>Fungi incertae sedis</taxon>
        <taxon>Mucoromycota</taxon>
        <taxon>Mucoromycotina</taxon>
        <taxon>Mucoromycetes</taxon>
        <taxon>Mucorales</taxon>
        <taxon>Lichtheimiaceae</taxon>
        <taxon>Phascolomyces</taxon>
    </lineage>
</organism>
<keyword evidence="2" id="KW-1185">Reference proteome</keyword>
<sequence>MRSCFNRSIMYTCILRDIFVSINLFSIRHYVLPNIKLAKPIDTQRRQGTGISGIYGYNSKEK</sequence>
<dbReference type="EMBL" id="JAIXMP010000032">
    <property type="protein sequence ID" value="KAI9250427.1"/>
    <property type="molecule type" value="Genomic_DNA"/>
</dbReference>
<proteinExistence type="predicted"/>
<dbReference type="AlphaFoldDB" id="A0AAD5JQY7"/>
<dbReference type="Proteomes" id="UP001209540">
    <property type="component" value="Unassembled WGS sequence"/>
</dbReference>
<comment type="caution">
    <text evidence="1">The sequence shown here is derived from an EMBL/GenBank/DDBJ whole genome shotgun (WGS) entry which is preliminary data.</text>
</comment>
<evidence type="ECO:0000313" key="1">
    <source>
        <dbReference type="EMBL" id="KAI9250427.1"/>
    </source>
</evidence>
<accession>A0AAD5JQY7</accession>
<protein>
    <submittedName>
        <fullName evidence="1">Uncharacterized protein</fullName>
    </submittedName>
</protein>
<reference evidence="1" key="1">
    <citation type="journal article" date="2022" name="IScience">
        <title>Evolution of zygomycete secretomes and the origins of terrestrial fungal ecologies.</title>
        <authorList>
            <person name="Chang Y."/>
            <person name="Wang Y."/>
            <person name="Mondo S."/>
            <person name="Ahrendt S."/>
            <person name="Andreopoulos W."/>
            <person name="Barry K."/>
            <person name="Beard J."/>
            <person name="Benny G.L."/>
            <person name="Blankenship S."/>
            <person name="Bonito G."/>
            <person name="Cuomo C."/>
            <person name="Desiro A."/>
            <person name="Gervers K.A."/>
            <person name="Hundley H."/>
            <person name="Kuo A."/>
            <person name="LaButti K."/>
            <person name="Lang B.F."/>
            <person name="Lipzen A."/>
            <person name="O'Donnell K."/>
            <person name="Pangilinan J."/>
            <person name="Reynolds N."/>
            <person name="Sandor L."/>
            <person name="Smith M.E."/>
            <person name="Tsang A."/>
            <person name="Grigoriev I.V."/>
            <person name="Stajich J.E."/>
            <person name="Spatafora J.W."/>
        </authorList>
    </citation>
    <scope>NUCLEOTIDE SEQUENCE</scope>
    <source>
        <strain evidence="1">RSA 2281</strain>
    </source>
</reference>
<evidence type="ECO:0000313" key="2">
    <source>
        <dbReference type="Proteomes" id="UP001209540"/>
    </source>
</evidence>